<protein>
    <recommendedName>
        <fullName evidence="2">Membrane protein 6-pyruvoyl-tetrahydropterin synthase-related domain-containing protein</fullName>
    </recommendedName>
</protein>
<feature type="transmembrane region" description="Helical" evidence="1">
    <location>
        <begin position="163"/>
        <end position="185"/>
    </location>
</feature>
<keyword evidence="1" id="KW-1133">Transmembrane helix</keyword>
<dbReference type="InterPro" id="IPR018776">
    <property type="entry name" value="Membrane_prot_PTPS-rel_domain"/>
</dbReference>
<sequence>MNIKNAVGRVFNVWFWLTSSFFRILFLVVSIVVIINLTYLFGFHILVGTLKGGDAGYAYHNLYWFARWYPEIPVWYPLQGAGFSFTLSYPFIQNIVAVWVKNLFAFDLNQSLRVLTFASYLWGALGVYAFCATRLKNQVIGFVASVLFLIIPGNWFWITKLGYYAYTIAISFIPWGFLTFDLFLTSFFKKTSGLGKAIRLFLAALVLGLAFMFHTFVGVAMALGYLVYGVVAGLLLHKNLISFRGIIKGLSSSVLVLASTFTLFSFWFVPVLNNNYLSSRDGLQAEAGDQLVRWAEVNNPTRLLFDYSEQERTDVFPQPSFPRLLVNLALLSFPLAILLRIKKGFFPDNGQSKVIALAFVGLFFLFWSGLPSQIDRSTLEKFRFVFSFLQYRTISVSAVSFAIIGAFSIYSIFWIVSELLYIPFHIIKVRQVLFIKATKSIIVAILTLYTFGFLLIYYEKGPSGGDSVSYGPPEDPIGDERKDLGFKGLYFKPQNEYVNFIDWPRQLLNSFAYRSSENGGTKPKKVSSVNFGLESTVKGILSNMQADQFTRVGLTGNIGATLQEWSTYTDASTINQFMYKGSFFQSLRGYSETVFFGKDETNHDPVVLSNLAKYLGYEYSVVTPDIEDTSHYLLGEWEEMGKEGAWSIMRFKQSTGIVSITSRPTVLVIVRNPSAFESVFKTSLYGVIPYDKAILVEGASPNVDDYTISTLKKYDAIILYGYNYSNQREVFATLDQYVKEGGKLFIEVGWQYLSKDWQLTKTPAFFPSASIVWDKSIQPKSYQVSSGESLVLEWEGKPWGVSNLVDLRSWAEPLLALDGKTIIAGGNWGKGKVIVSGINIFGLASYQKYSSQIIDLSKSIFKEFFDKSYESEQPPSIKISRSSPDRVVMSITGINPNSKLFWREGFSPHWHAEVKTDKSSRTLNLVRAGPGFPLAFLPETSSATVVLEYKLGWVGFWGKLISALTIVLFLVAIIDTSLLKNTLSGKIINILNLGKDKIKSRYRQTKNSWSDNED</sequence>
<organism evidence="3 4">
    <name type="scientific">Candidatus Woesebacteria bacterium RIFCSPLOWO2_01_FULL_39_21</name>
    <dbReference type="NCBI Taxonomy" id="1802519"/>
    <lineage>
        <taxon>Bacteria</taxon>
        <taxon>Candidatus Woeseibacteriota</taxon>
    </lineage>
</organism>
<reference evidence="3 4" key="1">
    <citation type="journal article" date="2016" name="Nat. Commun.">
        <title>Thousands of microbial genomes shed light on interconnected biogeochemical processes in an aquifer system.</title>
        <authorList>
            <person name="Anantharaman K."/>
            <person name="Brown C.T."/>
            <person name="Hug L.A."/>
            <person name="Sharon I."/>
            <person name="Castelle C.J."/>
            <person name="Probst A.J."/>
            <person name="Thomas B.C."/>
            <person name="Singh A."/>
            <person name="Wilkins M.J."/>
            <person name="Karaoz U."/>
            <person name="Brodie E.L."/>
            <person name="Williams K.H."/>
            <person name="Hubbard S.S."/>
            <person name="Banfield J.F."/>
        </authorList>
    </citation>
    <scope>NUCLEOTIDE SEQUENCE [LARGE SCALE GENOMIC DNA]</scope>
</reference>
<evidence type="ECO:0000313" key="4">
    <source>
        <dbReference type="Proteomes" id="UP000177082"/>
    </source>
</evidence>
<feature type="transmembrane region" description="Helical" evidence="1">
    <location>
        <begin position="437"/>
        <end position="458"/>
    </location>
</feature>
<feature type="transmembrane region" description="Helical" evidence="1">
    <location>
        <begin position="219"/>
        <end position="237"/>
    </location>
</feature>
<feature type="domain" description="Membrane protein 6-pyruvoyl-tetrahydropterin synthase-related" evidence="2">
    <location>
        <begin position="110"/>
        <end position="273"/>
    </location>
</feature>
<gene>
    <name evidence="3" type="ORF">A2961_00215</name>
</gene>
<evidence type="ECO:0000313" key="3">
    <source>
        <dbReference type="EMBL" id="OGM64301.1"/>
    </source>
</evidence>
<dbReference type="Proteomes" id="UP000177082">
    <property type="component" value="Unassembled WGS sequence"/>
</dbReference>
<dbReference type="EMBL" id="MGHF01000007">
    <property type="protein sequence ID" value="OGM64301.1"/>
    <property type="molecule type" value="Genomic_DNA"/>
</dbReference>
<feature type="transmembrane region" description="Helical" evidence="1">
    <location>
        <begin position="951"/>
        <end position="974"/>
    </location>
</feature>
<dbReference type="SUPFAM" id="SSF52317">
    <property type="entry name" value="Class I glutamine amidotransferase-like"/>
    <property type="match status" value="1"/>
</dbReference>
<feature type="transmembrane region" description="Helical" evidence="1">
    <location>
        <begin position="197"/>
        <end position="213"/>
    </location>
</feature>
<feature type="transmembrane region" description="Helical" evidence="1">
    <location>
        <begin position="112"/>
        <end position="132"/>
    </location>
</feature>
<name>A0A1F8BJQ6_9BACT</name>
<accession>A0A1F8BJQ6</accession>
<dbReference type="STRING" id="1802519.A2961_00215"/>
<dbReference type="Pfam" id="PF10131">
    <property type="entry name" value="PTPS_related"/>
    <property type="match status" value="2"/>
</dbReference>
<evidence type="ECO:0000259" key="2">
    <source>
        <dbReference type="Pfam" id="PF10131"/>
    </source>
</evidence>
<feature type="transmembrane region" description="Helical" evidence="1">
    <location>
        <begin position="354"/>
        <end position="374"/>
    </location>
</feature>
<proteinExistence type="predicted"/>
<evidence type="ECO:0000256" key="1">
    <source>
        <dbReference type="SAM" id="Phobius"/>
    </source>
</evidence>
<feature type="transmembrane region" description="Helical" evidence="1">
    <location>
        <begin position="324"/>
        <end position="342"/>
    </location>
</feature>
<feature type="transmembrane region" description="Helical" evidence="1">
    <location>
        <begin position="394"/>
        <end position="416"/>
    </location>
</feature>
<feature type="domain" description="Membrane protein 6-pyruvoyl-tetrahydropterin synthase-related" evidence="2">
    <location>
        <begin position="688"/>
        <end position="834"/>
    </location>
</feature>
<dbReference type="Gene3D" id="3.40.50.880">
    <property type="match status" value="1"/>
</dbReference>
<feature type="transmembrane region" description="Helical" evidence="1">
    <location>
        <begin position="139"/>
        <end position="157"/>
    </location>
</feature>
<feature type="transmembrane region" description="Helical" evidence="1">
    <location>
        <begin position="20"/>
        <end position="41"/>
    </location>
</feature>
<keyword evidence="1" id="KW-0472">Membrane</keyword>
<dbReference type="InterPro" id="IPR029062">
    <property type="entry name" value="Class_I_gatase-like"/>
</dbReference>
<comment type="caution">
    <text evidence="3">The sequence shown here is derived from an EMBL/GenBank/DDBJ whole genome shotgun (WGS) entry which is preliminary data.</text>
</comment>
<dbReference type="AlphaFoldDB" id="A0A1F8BJQ6"/>
<feature type="transmembrane region" description="Helical" evidence="1">
    <location>
        <begin position="249"/>
        <end position="269"/>
    </location>
</feature>
<keyword evidence="1" id="KW-0812">Transmembrane</keyword>